<comment type="caution">
    <text evidence="2">The sequence shown here is derived from an EMBL/GenBank/DDBJ whole genome shotgun (WGS) entry which is preliminary data.</text>
</comment>
<dbReference type="InterPro" id="IPR023875">
    <property type="entry name" value="DNA_repair_put"/>
</dbReference>
<evidence type="ECO:0000313" key="2">
    <source>
        <dbReference type="EMBL" id="MCJ8146078.1"/>
    </source>
</evidence>
<dbReference type="AlphaFoldDB" id="A0A9X2B5X5"/>
<proteinExistence type="predicted"/>
<gene>
    <name evidence="2" type="ORF">MKI79_03990</name>
</gene>
<evidence type="ECO:0000313" key="3">
    <source>
        <dbReference type="Proteomes" id="UP001139701"/>
    </source>
</evidence>
<dbReference type="NCBIfam" id="TIGR03915">
    <property type="entry name" value="SAM_7_link_chp"/>
    <property type="match status" value="1"/>
</dbReference>
<dbReference type="InterPro" id="IPR025404">
    <property type="entry name" value="DUF4130"/>
</dbReference>
<name>A0A9X2B5X5_9GAMM</name>
<dbReference type="Pfam" id="PF13566">
    <property type="entry name" value="DUF4130"/>
    <property type="match status" value="1"/>
</dbReference>
<evidence type="ECO:0000259" key="1">
    <source>
        <dbReference type="Pfam" id="PF13566"/>
    </source>
</evidence>
<organism evidence="2 3">
    <name type="scientific">Acinetobacter sedimenti</name>
    <dbReference type="NCBI Taxonomy" id="2919922"/>
    <lineage>
        <taxon>Bacteria</taxon>
        <taxon>Pseudomonadati</taxon>
        <taxon>Pseudomonadota</taxon>
        <taxon>Gammaproteobacteria</taxon>
        <taxon>Moraxellales</taxon>
        <taxon>Moraxellaceae</taxon>
        <taxon>Acinetobacter</taxon>
    </lineage>
</organism>
<accession>A0A9X2B5X5</accession>
<dbReference type="EMBL" id="JAKUML010000005">
    <property type="protein sequence ID" value="MCJ8146078.1"/>
    <property type="molecule type" value="Genomic_DNA"/>
</dbReference>
<sequence length="277" mass="33087">MTSERPIYCFDGTLTGLLCCVFRAFQFREYQVEIHAFDTHQNTTARHSLQDNLFNVSIEVASQDVHAQRVWNALKNKLSNNALRQLYYAFLAENTDAYQHIFNYCIYIFRHAQTQQIHSLEKNYTHPSVLAIAQWAKKVGREKHRMEAFVRFKKSSDGLFLSLIAPDFNVLPLIQRHFRNRYQDQRWLIYDEKRHFGIYYDLDQVQEVDLSAQTIDAQKEVGGSQQFLIDLDDQEVLYDQLWKDYFQSINIKERQNIKLHVQCVPKRYWRYLNEKSV</sequence>
<dbReference type="Proteomes" id="UP001139701">
    <property type="component" value="Unassembled WGS sequence"/>
</dbReference>
<reference evidence="2" key="1">
    <citation type="submission" date="2022-02" db="EMBL/GenBank/DDBJ databases">
        <title>Acinetobacter A3.8 sp. nov., isolated from Sediment (Zhairuo Island).</title>
        <authorList>
            <person name="Zheng K."/>
        </authorList>
    </citation>
    <scope>NUCLEOTIDE SEQUENCE</scope>
    <source>
        <strain evidence="2">A3.8</strain>
    </source>
</reference>
<dbReference type="RefSeq" id="WP_241570780.1">
    <property type="nucleotide sequence ID" value="NZ_JAKUML010000005.1"/>
</dbReference>
<keyword evidence="3" id="KW-1185">Reference proteome</keyword>
<feature type="domain" description="DUF4130" evidence="1">
    <location>
        <begin position="105"/>
        <end position="274"/>
    </location>
</feature>
<protein>
    <submittedName>
        <fullName evidence="2">TIGR03915 family putative DNA repair protein</fullName>
    </submittedName>
</protein>